<proteinExistence type="predicted"/>
<dbReference type="InterPro" id="IPR022791">
    <property type="entry name" value="L-PG_synthase/AglD"/>
</dbReference>
<dbReference type="GO" id="GO:0005886">
    <property type="term" value="C:plasma membrane"/>
    <property type="evidence" value="ECO:0007669"/>
    <property type="project" value="UniProtKB-SubCell"/>
</dbReference>
<evidence type="ECO:0000256" key="6">
    <source>
        <dbReference type="SAM" id="Phobius"/>
    </source>
</evidence>
<evidence type="ECO:0000256" key="3">
    <source>
        <dbReference type="ARBA" id="ARBA00022692"/>
    </source>
</evidence>
<evidence type="ECO:0000313" key="8">
    <source>
        <dbReference type="Proteomes" id="UP000649604"/>
    </source>
</evidence>
<evidence type="ECO:0000256" key="5">
    <source>
        <dbReference type="ARBA" id="ARBA00023136"/>
    </source>
</evidence>
<evidence type="ECO:0000256" key="2">
    <source>
        <dbReference type="ARBA" id="ARBA00022475"/>
    </source>
</evidence>
<evidence type="ECO:0000256" key="1">
    <source>
        <dbReference type="ARBA" id="ARBA00004651"/>
    </source>
</evidence>
<evidence type="ECO:0000256" key="4">
    <source>
        <dbReference type="ARBA" id="ARBA00022989"/>
    </source>
</evidence>
<feature type="transmembrane region" description="Helical" evidence="6">
    <location>
        <begin position="54"/>
        <end position="74"/>
    </location>
</feature>
<gene>
    <name evidence="7" type="ORF">GF339_18435</name>
</gene>
<sequence>MKMESLAYALRRPNRPWYWYLFLGMFPGLIWLAIRDISLAETMGILSRLRVRSLLILVAVNGVIFFTMTARWRLLLAALGYRIPYLRLIGYRLAGNAVSYFTPGPQFGGEPVQVYLLHRQPTRAHPAVPVETATTAVALDRLLELLVNFSVLLCGITY</sequence>
<protein>
    <recommendedName>
        <fullName evidence="9">TIGR00374 family protein</fullName>
    </recommendedName>
</protein>
<keyword evidence="2" id="KW-1003">Cell membrane</keyword>
<dbReference type="EMBL" id="WJJP01000601">
    <property type="protein sequence ID" value="MBD3326568.1"/>
    <property type="molecule type" value="Genomic_DNA"/>
</dbReference>
<feature type="non-terminal residue" evidence="7">
    <location>
        <position position="158"/>
    </location>
</feature>
<name>A0A9D5JYP8_9BACT</name>
<organism evidence="7 8">
    <name type="scientific">candidate division KSB3 bacterium</name>
    <dbReference type="NCBI Taxonomy" id="2044937"/>
    <lineage>
        <taxon>Bacteria</taxon>
        <taxon>candidate division KSB3</taxon>
    </lineage>
</organism>
<evidence type="ECO:0000313" key="7">
    <source>
        <dbReference type="EMBL" id="MBD3326568.1"/>
    </source>
</evidence>
<feature type="transmembrane region" description="Helical" evidence="6">
    <location>
        <begin position="17"/>
        <end position="34"/>
    </location>
</feature>
<dbReference type="PANTHER" id="PTHR39087:SF2">
    <property type="entry name" value="UPF0104 MEMBRANE PROTEIN MJ1595"/>
    <property type="match status" value="1"/>
</dbReference>
<comment type="caution">
    <text evidence="7">The sequence shown here is derived from an EMBL/GenBank/DDBJ whole genome shotgun (WGS) entry which is preliminary data.</text>
</comment>
<keyword evidence="3 6" id="KW-0812">Transmembrane</keyword>
<keyword evidence="5 6" id="KW-0472">Membrane</keyword>
<reference evidence="7" key="1">
    <citation type="submission" date="2019-11" db="EMBL/GenBank/DDBJ databases">
        <title>Microbial mats filling the niche in hypersaline microbial mats.</title>
        <authorList>
            <person name="Wong H.L."/>
            <person name="Macleod F.I."/>
            <person name="White R.A. III"/>
            <person name="Burns B.P."/>
        </authorList>
    </citation>
    <scope>NUCLEOTIDE SEQUENCE</scope>
    <source>
        <strain evidence="7">Rbin_158</strain>
    </source>
</reference>
<dbReference type="Proteomes" id="UP000649604">
    <property type="component" value="Unassembled WGS sequence"/>
</dbReference>
<dbReference type="PANTHER" id="PTHR39087">
    <property type="entry name" value="UPF0104 MEMBRANE PROTEIN MJ1595"/>
    <property type="match status" value="1"/>
</dbReference>
<accession>A0A9D5JYP8</accession>
<evidence type="ECO:0008006" key="9">
    <source>
        <dbReference type="Google" id="ProtNLM"/>
    </source>
</evidence>
<keyword evidence="4 6" id="KW-1133">Transmembrane helix</keyword>
<dbReference type="AlphaFoldDB" id="A0A9D5JYP8"/>
<dbReference type="Pfam" id="PF03706">
    <property type="entry name" value="LPG_synthase_TM"/>
    <property type="match status" value="1"/>
</dbReference>
<comment type="subcellular location">
    <subcellularLocation>
        <location evidence="1">Cell membrane</location>
        <topology evidence="1">Multi-pass membrane protein</topology>
    </subcellularLocation>
</comment>